<keyword evidence="3" id="KW-1185">Reference proteome</keyword>
<protein>
    <submittedName>
        <fullName evidence="2">Uncharacterized protein</fullName>
    </submittedName>
</protein>
<proteinExistence type="predicted"/>
<accession>A0A9Q1E5Z4</accession>
<evidence type="ECO:0000313" key="2">
    <source>
        <dbReference type="EMBL" id="KAJ8332843.1"/>
    </source>
</evidence>
<evidence type="ECO:0000256" key="1">
    <source>
        <dbReference type="SAM" id="MobiDB-lite"/>
    </source>
</evidence>
<feature type="region of interest" description="Disordered" evidence="1">
    <location>
        <begin position="160"/>
        <end position="191"/>
    </location>
</feature>
<reference evidence="2" key="1">
    <citation type="journal article" date="2023" name="Science">
        <title>Genome structures resolve the early diversification of teleost fishes.</title>
        <authorList>
            <person name="Parey E."/>
            <person name="Louis A."/>
            <person name="Montfort J."/>
            <person name="Bouchez O."/>
            <person name="Roques C."/>
            <person name="Iampietro C."/>
            <person name="Lluch J."/>
            <person name="Castinel A."/>
            <person name="Donnadieu C."/>
            <person name="Desvignes T."/>
            <person name="Floi Bucao C."/>
            <person name="Jouanno E."/>
            <person name="Wen M."/>
            <person name="Mejri S."/>
            <person name="Dirks R."/>
            <person name="Jansen H."/>
            <person name="Henkel C."/>
            <person name="Chen W.J."/>
            <person name="Zahm M."/>
            <person name="Cabau C."/>
            <person name="Klopp C."/>
            <person name="Thompson A.W."/>
            <person name="Robinson-Rechavi M."/>
            <person name="Braasch I."/>
            <person name="Lecointre G."/>
            <person name="Bobe J."/>
            <person name="Postlethwait J.H."/>
            <person name="Berthelot C."/>
            <person name="Roest Crollius H."/>
            <person name="Guiguen Y."/>
        </authorList>
    </citation>
    <scope>NUCLEOTIDE SEQUENCE</scope>
    <source>
        <strain evidence="2">WJC10195</strain>
    </source>
</reference>
<feature type="compositionally biased region" description="Gly residues" evidence="1">
    <location>
        <begin position="131"/>
        <end position="140"/>
    </location>
</feature>
<organism evidence="2 3">
    <name type="scientific">Synaphobranchus kaupii</name>
    <name type="common">Kaup's arrowtooth eel</name>
    <dbReference type="NCBI Taxonomy" id="118154"/>
    <lineage>
        <taxon>Eukaryota</taxon>
        <taxon>Metazoa</taxon>
        <taxon>Chordata</taxon>
        <taxon>Craniata</taxon>
        <taxon>Vertebrata</taxon>
        <taxon>Euteleostomi</taxon>
        <taxon>Actinopterygii</taxon>
        <taxon>Neopterygii</taxon>
        <taxon>Teleostei</taxon>
        <taxon>Anguilliformes</taxon>
        <taxon>Synaphobranchidae</taxon>
        <taxon>Synaphobranchus</taxon>
    </lineage>
</organism>
<sequence length="211" mass="21834">MSSFFTLSSSAAVQAVWSGFQEQAIPTAPRASVSPRGIPRAGAGTLPTSVPPLQPPLLVVTATHRAPAFSAPAAVSFLQCSSVSSPSGTCSYQPATHAPSAPCAVRAVFACRRCDRTFRSSHQRAHRREGGGPPGGGRARGGTPRWIVGTLLKGLLASRGTKASTPSSFTAQPPPPTSTCSSAPEQTASSRLTNALGPSCYVDFKNKREKC</sequence>
<evidence type="ECO:0000313" key="3">
    <source>
        <dbReference type="Proteomes" id="UP001152622"/>
    </source>
</evidence>
<gene>
    <name evidence="2" type="ORF">SKAU_G00417390</name>
</gene>
<dbReference type="Proteomes" id="UP001152622">
    <property type="component" value="Chromosome 24"/>
</dbReference>
<name>A0A9Q1E5Z4_SYNKA</name>
<dbReference type="EMBL" id="JAINUF010000024">
    <property type="protein sequence ID" value="KAJ8332843.1"/>
    <property type="molecule type" value="Genomic_DNA"/>
</dbReference>
<feature type="region of interest" description="Disordered" evidence="1">
    <location>
        <begin position="120"/>
        <end position="144"/>
    </location>
</feature>
<dbReference type="AlphaFoldDB" id="A0A9Q1E5Z4"/>
<comment type="caution">
    <text evidence="2">The sequence shown here is derived from an EMBL/GenBank/DDBJ whole genome shotgun (WGS) entry which is preliminary data.</text>
</comment>